<dbReference type="InterPro" id="IPR042099">
    <property type="entry name" value="ANL_N_sf"/>
</dbReference>
<dbReference type="EMBL" id="LT629688">
    <property type="protein sequence ID" value="SDD66682.1"/>
    <property type="molecule type" value="Genomic_DNA"/>
</dbReference>
<keyword evidence="2" id="KW-0436">Ligase</keyword>
<evidence type="ECO:0000313" key="3">
    <source>
        <dbReference type="Proteomes" id="UP000198546"/>
    </source>
</evidence>
<dbReference type="InterPro" id="IPR045851">
    <property type="entry name" value="AMP-bd_C_sf"/>
</dbReference>
<dbReference type="Gene3D" id="3.30.300.30">
    <property type="match status" value="1"/>
</dbReference>
<dbReference type="Proteomes" id="UP000198546">
    <property type="component" value="Chromosome i"/>
</dbReference>
<evidence type="ECO:0000313" key="2">
    <source>
        <dbReference type="EMBL" id="SDD66682.1"/>
    </source>
</evidence>
<protein>
    <submittedName>
        <fullName evidence="2">O-succinylbenzoic acid--CoA ligase</fullName>
    </submittedName>
</protein>
<evidence type="ECO:0000259" key="1">
    <source>
        <dbReference type="Pfam" id="PF00501"/>
    </source>
</evidence>
<dbReference type="SUPFAM" id="SSF56801">
    <property type="entry name" value="Acetyl-CoA synthetase-like"/>
    <property type="match status" value="1"/>
</dbReference>
<dbReference type="PROSITE" id="PS00455">
    <property type="entry name" value="AMP_BINDING"/>
    <property type="match status" value="1"/>
</dbReference>
<organism evidence="2 3">
    <name type="scientific">Auraticoccus monumenti</name>
    <dbReference type="NCBI Taxonomy" id="675864"/>
    <lineage>
        <taxon>Bacteria</taxon>
        <taxon>Bacillati</taxon>
        <taxon>Actinomycetota</taxon>
        <taxon>Actinomycetes</taxon>
        <taxon>Propionibacteriales</taxon>
        <taxon>Propionibacteriaceae</taxon>
        <taxon>Auraticoccus</taxon>
    </lineage>
</organism>
<dbReference type="PANTHER" id="PTHR43767:SF1">
    <property type="entry name" value="NONRIBOSOMAL PEPTIDE SYNTHASE PES1 (EUROFUNG)-RELATED"/>
    <property type="match status" value="1"/>
</dbReference>
<dbReference type="InterPro" id="IPR000873">
    <property type="entry name" value="AMP-dep_synth/lig_dom"/>
</dbReference>
<proteinExistence type="predicted"/>
<dbReference type="InterPro" id="IPR020845">
    <property type="entry name" value="AMP-binding_CS"/>
</dbReference>
<keyword evidence="3" id="KW-1185">Reference proteome</keyword>
<dbReference type="PANTHER" id="PTHR43767">
    <property type="entry name" value="LONG-CHAIN-FATTY-ACID--COA LIGASE"/>
    <property type="match status" value="1"/>
</dbReference>
<dbReference type="GO" id="GO:0016878">
    <property type="term" value="F:acid-thiol ligase activity"/>
    <property type="evidence" value="ECO:0007669"/>
    <property type="project" value="UniProtKB-ARBA"/>
</dbReference>
<name>A0A1G6WLA2_9ACTN</name>
<dbReference type="STRING" id="675864.SAMN04489747_1476"/>
<sequence length="376" mass="38561">MEADDPGLPTAVARALDGGAPLSVLPTDPVAAARTRTALRPSEPVVEEDAALLLPTSGSTGEPKVVVLSAAAVRASVAATSARTGAPGSWALALPVSGVAGLMVVARAALTGATLHRVPADLADPALTPVGDGPHHLSVVPTQLHRVRDDPAALERLARYDTVLVGGAATDGTLLAALRQHGVPLVTTYGMSETCGGCVYDGRPLDGVAVTCDPADQRIRITTPTAFSGYRGRPDLTAEVLVGPGTVLTADRGRLADGRLQVLGRLDDVVVSGGSNVDLALVEGVLRELLGTDQVAVTSAPDPEWGARVVAVLAAPAPDVDLEHLRGLLRPRTDPAALPKQLLRVPVLPLLPGGKTDRVALRATASHPDHVLPEVR</sequence>
<gene>
    <name evidence="2" type="ORF">SAMN04489747_1476</name>
</gene>
<dbReference type="Pfam" id="PF00501">
    <property type="entry name" value="AMP-binding"/>
    <property type="match status" value="1"/>
</dbReference>
<dbReference type="Gene3D" id="3.40.50.12780">
    <property type="entry name" value="N-terminal domain of ligase-like"/>
    <property type="match status" value="1"/>
</dbReference>
<feature type="domain" description="AMP-dependent synthetase/ligase" evidence="1">
    <location>
        <begin position="38"/>
        <end position="204"/>
    </location>
</feature>
<reference evidence="2 3" key="1">
    <citation type="submission" date="2016-10" db="EMBL/GenBank/DDBJ databases">
        <authorList>
            <person name="de Groot N.N."/>
        </authorList>
    </citation>
    <scope>NUCLEOTIDE SEQUENCE [LARGE SCALE GENOMIC DNA]</scope>
    <source>
        <strain evidence="2 3">MON 2.2</strain>
    </source>
</reference>
<accession>A0A1G6WLA2</accession>
<dbReference type="InterPro" id="IPR050237">
    <property type="entry name" value="ATP-dep_AMP-bd_enzyme"/>
</dbReference>
<dbReference type="AlphaFoldDB" id="A0A1G6WLA2"/>